<accession>A0A2N9F163</accession>
<feature type="region of interest" description="Disordered" evidence="1">
    <location>
        <begin position="155"/>
        <end position="197"/>
    </location>
</feature>
<name>A0A2N9F163_FAGSY</name>
<organism evidence="2">
    <name type="scientific">Fagus sylvatica</name>
    <name type="common">Beechnut</name>
    <dbReference type="NCBI Taxonomy" id="28930"/>
    <lineage>
        <taxon>Eukaryota</taxon>
        <taxon>Viridiplantae</taxon>
        <taxon>Streptophyta</taxon>
        <taxon>Embryophyta</taxon>
        <taxon>Tracheophyta</taxon>
        <taxon>Spermatophyta</taxon>
        <taxon>Magnoliopsida</taxon>
        <taxon>eudicotyledons</taxon>
        <taxon>Gunneridae</taxon>
        <taxon>Pentapetalae</taxon>
        <taxon>rosids</taxon>
        <taxon>fabids</taxon>
        <taxon>Fagales</taxon>
        <taxon>Fagaceae</taxon>
        <taxon>Fagus</taxon>
    </lineage>
</organism>
<feature type="region of interest" description="Disordered" evidence="1">
    <location>
        <begin position="293"/>
        <end position="327"/>
    </location>
</feature>
<evidence type="ECO:0000313" key="2">
    <source>
        <dbReference type="EMBL" id="SPC80534.1"/>
    </source>
</evidence>
<proteinExistence type="predicted"/>
<sequence>MARFLKACGTLAETPAEIRKASKLNFSPSYDRDPEPQKFHSWLPNTSIKKLQLDNQVNPILPSNFVRVGKGIRFKSRPLRFTLTCHLSLLAVYPACNTGRVSFSSTEGSGTGSVNTAVRVHANQTETIAMSVSPWVSATEIQCRNKSVRFKCDFDGSSSRSSSENVSQNRNKSELLGDQSVSKPSPYPTPLSNPVDDDSQWKLLKEEDSDSHQLLGELRESTATPGTEGGVKESLSGKGLKVEASLSAWLKPQPSTLDENGKKFDAVRKPPFGRTPGDRPIIGLVAAHWNDNEPSHISPKWWDGNGIPNSTNKYKEDQKVSWHASPL</sequence>
<feature type="region of interest" description="Disordered" evidence="1">
    <location>
        <begin position="260"/>
        <end position="279"/>
    </location>
</feature>
<gene>
    <name evidence="2" type="ORF">FSB_LOCUS8416</name>
</gene>
<dbReference type="GO" id="GO:0007142">
    <property type="term" value="P:male meiosis II"/>
    <property type="evidence" value="ECO:0007669"/>
    <property type="project" value="InterPro"/>
</dbReference>
<protein>
    <submittedName>
        <fullName evidence="2">Uncharacterized protein</fullName>
    </submittedName>
</protein>
<dbReference type="InterPro" id="IPR039300">
    <property type="entry name" value="JASON"/>
</dbReference>
<reference evidence="2" key="1">
    <citation type="submission" date="2018-02" db="EMBL/GenBank/DDBJ databases">
        <authorList>
            <person name="Cohen D.B."/>
            <person name="Kent A.D."/>
        </authorList>
    </citation>
    <scope>NUCLEOTIDE SEQUENCE</scope>
</reference>
<dbReference type="PANTHER" id="PTHR33318:SF7">
    <property type="entry name" value="PROTEIN JASON"/>
    <property type="match status" value="1"/>
</dbReference>
<dbReference type="PANTHER" id="PTHR33318">
    <property type="entry name" value="ASPARTYL/GLUTAMYL-TRNA(ASN/GLN) AMIDOTRANSFERASE SUBUNIT"/>
    <property type="match status" value="1"/>
</dbReference>
<evidence type="ECO:0000256" key="1">
    <source>
        <dbReference type="SAM" id="MobiDB-lite"/>
    </source>
</evidence>
<dbReference type="AlphaFoldDB" id="A0A2N9F163"/>
<dbReference type="EMBL" id="OIVN01000455">
    <property type="protein sequence ID" value="SPC80534.1"/>
    <property type="molecule type" value="Genomic_DNA"/>
</dbReference>